<organism evidence="20 21">
    <name type="scientific">Candidatus Thiothrix phosphatis</name>
    <dbReference type="NCBI Taxonomy" id="3112415"/>
    <lineage>
        <taxon>Bacteria</taxon>
        <taxon>Pseudomonadati</taxon>
        <taxon>Pseudomonadota</taxon>
        <taxon>Gammaproteobacteria</taxon>
        <taxon>Thiotrichales</taxon>
        <taxon>Thiotrichaceae</taxon>
        <taxon>Thiothrix</taxon>
    </lineage>
</organism>
<dbReference type="EC" id="3.4.16.4" evidence="16"/>
<evidence type="ECO:0000256" key="15">
    <source>
        <dbReference type="ARBA" id="ARBA00023316"/>
    </source>
</evidence>
<comment type="subcellular location">
    <subcellularLocation>
        <location evidence="1">Membrane</location>
    </subcellularLocation>
</comment>
<evidence type="ECO:0000256" key="1">
    <source>
        <dbReference type="ARBA" id="ARBA00004370"/>
    </source>
</evidence>
<keyword evidence="9 16" id="KW-0133">Cell shape</keyword>
<keyword evidence="12 16" id="KW-0472">Membrane</keyword>
<keyword evidence="13 16" id="KW-0717">Septation</keyword>
<comment type="caution">
    <text evidence="20">The sequence shown here is derived from an EMBL/GenBank/DDBJ whole genome shotgun (WGS) entry which is preliminary data.</text>
</comment>
<evidence type="ECO:0000259" key="19">
    <source>
        <dbReference type="Pfam" id="PF03717"/>
    </source>
</evidence>
<feature type="compositionally biased region" description="Low complexity" evidence="17">
    <location>
        <begin position="601"/>
        <end position="613"/>
    </location>
</feature>
<comment type="catalytic activity">
    <reaction evidence="16">
        <text>Preferential cleavage: (Ac)2-L-Lys-D-Ala-|-D-Ala. Also transpeptidation of peptidyl-alanyl moieties that are N-acyl substituents of D-alanine.</text>
        <dbReference type="EC" id="3.4.16.4"/>
    </reaction>
</comment>
<keyword evidence="7 16" id="KW-0812">Transmembrane</keyword>
<evidence type="ECO:0000256" key="8">
    <source>
        <dbReference type="ARBA" id="ARBA00022801"/>
    </source>
</evidence>
<evidence type="ECO:0000313" key="21">
    <source>
        <dbReference type="Proteomes" id="UP001308005"/>
    </source>
</evidence>
<evidence type="ECO:0000259" key="18">
    <source>
        <dbReference type="Pfam" id="PF00905"/>
    </source>
</evidence>
<evidence type="ECO:0000256" key="3">
    <source>
        <dbReference type="ARBA" id="ARBA00022519"/>
    </source>
</evidence>
<accession>A0ABU6D0C3</accession>
<dbReference type="Proteomes" id="UP001308005">
    <property type="component" value="Unassembled WGS sequence"/>
</dbReference>
<dbReference type="Gene3D" id="3.40.710.10">
    <property type="entry name" value="DD-peptidase/beta-lactamase superfamily"/>
    <property type="match status" value="1"/>
</dbReference>
<dbReference type="InterPro" id="IPR050515">
    <property type="entry name" value="Beta-lactam/transpept"/>
</dbReference>
<evidence type="ECO:0000256" key="10">
    <source>
        <dbReference type="ARBA" id="ARBA00022984"/>
    </source>
</evidence>
<dbReference type="HAMAP" id="MF_02080">
    <property type="entry name" value="FtsI_transpept"/>
    <property type="match status" value="1"/>
</dbReference>
<dbReference type="Pfam" id="PF03717">
    <property type="entry name" value="PBP_dimer"/>
    <property type="match status" value="1"/>
</dbReference>
<feature type="active site" description="Acyl-ester intermediate" evidence="16">
    <location>
        <position position="334"/>
    </location>
</feature>
<evidence type="ECO:0000256" key="12">
    <source>
        <dbReference type="ARBA" id="ARBA00023136"/>
    </source>
</evidence>
<evidence type="ECO:0000256" key="11">
    <source>
        <dbReference type="ARBA" id="ARBA00022989"/>
    </source>
</evidence>
<comment type="function">
    <text evidence="16">Catalyzes cross-linking of the peptidoglycan cell wall at the division septum.</text>
</comment>
<feature type="domain" description="Penicillin-binding protein dimerisation" evidence="19">
    <location>
        <begin position="58"/>
        <end position="246"/>
    </location>
</feature>
<keyword evidence="5 16" id="KW-0121">Carboxypeptidase</keyword>
<dbReference type="Pfam" id="PF00905">
    <property type="entry name" value="Transpeptidase"/>
    <property type="match status" value="1"/>
</dbReference>
<evidence type="ECO:0000256" key="14">
    <source>
        <dbReference type="ARBA" id="ARBA00023306"/>
    </source>
</evidence>
<dbReference type="Gene3D" id="1.10.150.770">
    <property type="match status" value="1"/>
</dbReference>
<proteinExistence type="inferred from homology"/>
<dbReference type="Gene3D" id="3.30.450.330">
    <property type="match status" value="1"/>
</dbReference>
<name>A0ABU6D0C3_9GAMM</name>
<sequence length="619" mass="68124">MKRRQLKSPVFQGRRLFLMLALLIVIGILMLRAVWLEVFQQEWLQKQADKRQMREVTVQAYRGMITDRNGEPMAVSSPVTSLWCNPQDLLQAREDLRRDYELAQKVADATAGNTDAEAQEAKNLAASRFARLEEGFRHIERELEMDEGSLLTKLQQASNKQFFYLGRQLPLEVADEILDLELPGVAGTREYRRYYPLAETAGHVVGMTNIDGVGIEGVEKARNDVLAGKDGKTRVVRDAKGKLVESIVNMEEMQPGQDVRLSIDRRIQYLAYKELKTRVYGLNAKAGSLIVLDAHSGEILAMANVPSFNPNNRKELQPSLYRNRAVTDKSEPGSTLKPLTLAAALEARVIGPDVEVNTSPGYINFGKYSVRDPHDYGPISLPTLLAKSSNVGASRVALLMNARDQWMFLSRVGFGRVPDAGFPGESAGELTSYTQWGKVDRASHGYGYGLSTSLLQLTHAYAPFAANGVLMPASIYKLDKPVIGQQVMGSGTARAIVRMMEAVVQKGGTGEKAMVDGYRVAGKTGTAYKFIDGKYRNDRYMTSFIGVAPASRPRLVVSVQIDEPKIDDSGGRAAAPVFSKVMAEALRLLDVPPDNLPESKQAAQTLQQQPQQAKTGGAT</sequence>
<keyword evidence="10 16" id="KW-0573">Peptidoglycan synthesis</keyword>
<evidence type="ECO:0000313" key="20">
    <source>
        <dbReference type="EMBL" id="MEB4592103.1"/>
    </source>
</evidence>
<dbReference type="InterPro" id="IPR005311">
    <property type="entry name" value="PBP_dimer"/>
</dbReference>
<evidence type="ECO:0000256" key="2">
    <source>
        <dbReference type="ARBA" id="ARBA00022475"/>
    </source>
</evidence>
<reference evidence="20 21" key="2">
    <citation type="submission" date="2024-01" db="EMBL/GenBank/DDBJ databases">
        <authorList>
            <person name="Xie X."/>
        </authorList>
    </citation>
    <scope>NUCLEOTIDE SEQUENCE [LARGE SCALE GENOMIC DNA]</scope>
    <source>
        <strain evidence="20">SCUT-1</strain>
    </source>
</reference>
<dbReference type="SUPFAM" id="SSF56519">
    <property type="entry name" value="Penicillin binding protein dimerisation domain"/>
    <property type="match status" value="1"/>
</dbReference>
<evidence type="ECO:0000256" key="13">
    <source>
        <dbReference type="ARBA" id="ARBA00023210"/>
    </source>
</evidence>
<feature type="domain" description="Penicillin-binding protein transpeptidase" evidence="18">
    <location>
        <begin position="287"/>
        <end position="582"/>
    </location>
</feature>
<keyword evidence="8 16" id="KW-0378">Hydrolase</keyword>
<reference evidence="21" key="1">
    <citation type="submission" date="2023-07" db="EMBL/GenBank/DDBJ databases">
        <title>The carbon used by Thiothrix.</title>
        <authorList>
            <person name="Chen L."/>
        </authorList>
    </citation>
    <scope>NUCLEOTIDE SEQUENCE [LARGE SCALE GENOMIC DNA]</scope>
</reference>
<dbReference type="InterPro" id="IPR037532">
    <property type="entry name" value="FtsI_transpept"/>
</dbReference>
<keyword evidence="11 16" id="KW-1133">Transmembrane helix</keyword>
<evidence type="ECO:0000256" key="17">
    <source>
        <dbReference type="SAM" id="MobiDB-lite"/>
    </source>
</evidence>
<keyword evidence="2 16" id="KW-1003">Cell membrane</keyword>
<keyword evidence="4 16" id="KW-0132">Cell division</keyword>
<dbReference type="SUPFAM" id="SSF56601">
    <property type="entry name" value="beta-lactamase/transpeptidase-like"/>
    <property type="match status" value="1"/>
</dbReference>
<dbReference type="PANTHER" id="PTHR30627:SF1">
    <property type="entry name" value="PEPTIDOGLYCAN D,D-TRANSPEPTIDASE FTSI"/>
    <property type="match status" value="1"/>
</dbReference>
<dbReference type="EMBL" id="JAYMYJ010000122">
    <property type="protein sequence ID" value="MEB4592103.1"/>
    <property type="molecule type" value="Genomic_DNA"/>
</dbReference>
<keyword evidence="14 16" id="KW-0131">Cell cycle</keyword>
<comment type="similarity">
    <text evidence="16">Belongs to the transpeptidase family. FtsI subfamily.</text>
</comment>
<gene>
    <name evidence="16" type="primary">ftsI</name>
    <name evidence="20" type="ORF">VSS37_14005</name>
</gene>
<dbReference type="RefSeq" id="WP_324696204.1">
    <property type="nucleotide sequence ID" value="NZ_JAYMYJ010000122.1"/>
</dbReference>
<protein>
    <recommendedName>
        <fullName evidence="16">Peptidoglycan D,D-transpeptidase FtsI</fullName>
        <ecNumber evidence="16">3.4.16.4</ecNumber>
    </recommendedName>
    <alternativeName>
        <fullName evidence="16">Penicillin-binding protein 3</fullName>
        <shortName evidence="16">PBP-3</shortName>
    </alternativeName>
</protein>
<dbReference type="PANTHER" id="PTHR30627">
    <property type="entry name" value="PEPTIDOGLYCAN D,D-TRANSPEPTIDASE"/>
    <property type="match status" value="1"/>
</dbReference>
<feature type="region of interest" description="Disordered" evidence="17">
    <location>
        <begin position="592"/>
        <end position="619"/>
    </location>
</feature>
<keyword evidence="3 16" id="KW-0997">Cell inner membrane</keyword>
<evidence type="ECO:0000256" key="4">
    <source>
        <dbReference type="ARBA" id="ARBA00022618"/>
    </source>
</evidence>
<dbReference type="InterPro" id="IPR001460">
    <property type="entry name" value="PCN-bd_Tpept"/>
</dbReference>
<keyword evidence="15 16" id="KW-0961">Cell wall biogenesis/degradation</keyword>
<evidence type="ECO:0000256" key="16">
    <source>
        <dbReference type="HAMAP-Rule" id="MF_02080"/>
    </source>
</evidence>
<evidence type="ECO:0000256" key="6">
    <source>
        <dbReference type="ARBA" id="ARBA00022670"/>
    </source>
</evidence>
<dbReference type="Gene3D" id="3.90.1310.10">
    <property type="entry name" value="Penicillin-binding protein 2a (Domain 2)"/>
    <property type="match status" value="1"/>
</dbReference>
<evidence type="ECO:0000256" key="9">
    <source>
        <dbReference type="ARBA" id="ARBA00022960"/>
    </source>
</evidence>
<comment type="pathway">
    <text evidence="16">Cell wall biogenesis; peptidoglycan biosynthesis.</text>
</comment>
<evidence type="ECO:0000256" key="7">
    <source>
        <dbReference type="ARBA" id="ARBA00022692"/>
    </source>
</evidence>
<dbReference type="InterPro" id="IPR036138">
    <property type="entry name" value="PBP_dimer_sf"/>
</dbReference>
<keyword evidence="6 16" id="KW-0645">Protease</keyword>
<evidence type="ECO:0000256" key="5">
    <source>
        <dbReference type="ARBA" id="ARBA00022645"/>
    </source>
</evidence>
<dbReference type="InterPro" id="IPR012338">
    <property type="entry name" value="Beta-lactam/transpept-like"/>
</dbReference>
<keyword evidence="21" id="KW-1185">Reference proteome</keyword>